<evidence type="ECO:0000313" key="2">
    <source>
        <dbReference type="Proteomes" id="UP000325289"/>
    </source>
</evidence>
<organism evidence="1 2">
    <name type="scientific">Roseivivax sediminis</name>
    <dbReference type="NCBI Taxonomy" id="936889"/>
    <lineage>
        <taxon>Bacteria</taxon>
        <taxon>Pseudomonadati</taxon>
        <taxon>Pseudomonadota</taxon>
        <taxon>Alphaproteobacteria</taxon>
        <taxon>Rhodobacterales</taxon>
        <taxon>Roseobacteraceae</taxon>
        <taxon>Roseivivax</taxon>
    </lineage>
</organism>
<sequence>MTRLVDLLQDFSNPAPRATRSSATIPEAEVTVREERAYETGYRAGWDDAVRAQTEDRERLGGDFAQNLKDLSFTYHEAYSHVLKAMGPLLEEIVETVLPSVLEGGMGAHVVSELRARSAELAGLHVTVAVAPEQVPLVEPLVMREVGFPVDLVADGTLDEGQADIRLADSEQHIDLTDIADGIRDAIAGLTEMSEGQLTHG</sequence>
<protein>
    <submittedName>
        <fullName evidence="1">Flagellar assembly protein FliH</fullName>
    </submittedName>
</protein>
<gene>
    <name evidence="1" type="ORF">SAMN04515678_102307</name>
</gene>
<reference evidence="1 2" key="1">
    <citation type="submission" date="2016-10" db="EMBL/GenBank/DDBJ databases">
        <authorList>
            <person name="Varghese N."/>
            <person name="Submissions S."/>
        </authorList>
    </citation>
    <scope>NUCLEOTIDE SEQUENCE [LARGE SCALE GENOMIC DNA]</scope>
    <source>
        <strain evidence="2">YIM D21,KCTC 23444,ACCC 10710</strain>
    </source>
</reference>
<name>A0A1I1UEW9_9RHOB</name>
<accession>A0A1I1UEW9</accession>
<keyword evidence="2" id="KW-1185">Reference proteome</keyword>
<dbReference type="Proteomes" id="UP000325289">
    <property type="component" value="Unassembled WGS sequence"/>
</dbReference>
<keyword evidence="1" id="KW-0282">Flagellum</keyword>
<keyword evidence="1" id="KW-0969">Cilium</keyword>
<dbReference type="OrthoDB" id="7870971at2"/>
<dbReference type="EMBL" id="FOMS01000002">
    <property type="protein sequence ID" value="SFD69145.1"/>
    <property type="molecule type" value="Genomic_DNA"/>
</dbReference>
<dbReference type="AlphaFoldDB" id="A0A1I1UEW9"/>
<evidence type="ECO:0000313" key="1">
    <source>
        <dbReference type="EMBL" id="SFD69145.1"/>
    </source>
</evidence>
<dbReference type="RefSeq" id="WP_149754697.1">
    <property type="nucleotide sequence ID" value="NZ_FOMS01000002.1"/>
</dbReference>
<keyword evidence="1" id="KW-0966">Cell projection</keyword>
<proteinExistence type="predicted"/>